<dbReference type="AlphaFoldDB" id="A0A565C9W6"/>
<reference evidence="1" key="1">
    <citation type="submission" date="2019-07" db="EMBL/GenBank/DDBJ databases">
        <authorList>
            <person name="Dittberner H."/>
        </authorList>
    </citation>
    <scope>NUCLEOTIDE SEQUENCE [LARGE SCALE GENOMIC DNA]</scope>
</reference>
<accession>A0A565C9W6</accession>
<proteinExistence type="predicted"/>
<protein>
    <submittedName>
        <fullName evidence="1">Uncharacterized protein</fullName>
    </submittedName>
</protein>
<organism evidence="1 2">
    <name type="scientific">Arabis nemorensis</name>
    <dbReference type="NCBI Taxonomy" id="586526"/>
    <lineage>
        <taxon>Eukaryota</taxon>
        <taxon>Viridiplantae</taxon>
        <taxon>Streptophyta</taxon>
        <taxon>Embryophyta</taxon>
        <taxon>Tracheophyta</taxon>
        <taxon>Spermatophyta</taxon>
        <taxon>Magnoliopsida</taxon>
        <taxon>eudicotyledons</taxon>
        <taxon>Gunneridae</taxon>
        <taxon>Pentapetalae</taxon>
        <taxon>rosids</taxon>
        <taxon>malvids</taxon>
        <taxon>Brassicales</taxon>
        <taxon>Brassicaceae</taxon>
        <taxon>Arabideae</taxon>
        <taxon>Arabis</taxon>
    </lineage>
</organism>
<evidence type="ECO:0000313" key="1">
    <source>
        <dbReference type="EMBL" id="VVB10432.1"/>
    </source>
</evidence>
<dbReference type="EMBL" id="CABITT030000007">
    <property type="protein sequence ID" value="VVB10432.1"/>
    <property type="molecule type" value="Genomic_DNA"/>
</dbReference>
<gene>
    <name evidence="1" type="ORF">ANE_LOCUS20876</name>
</gene>
<dbReference type="Proteomes" id="UP000489600">
    <property type="component" value="Unassembled WGS sequence"/>
</dbReference>
<comment type="caution">
    <text evidence="1">The sequence shown here is derived from an EMBL/GenBank/DDBJ whole genome shotgun (WGS) entry which is preliminary data.</text>
</comment>
<name>A0A565C9W6_9BRAS</name>
<keyword evidence="2" id="KW-1185">Reference proteome</keyword>
<sequence>MERLTWPLRYPNNVPVTCSDADPGSLNRDFACYGWSCKDRETTVGDVDVGVLSSYVAGDEGGIEELGIIGFDGSSNI</sequence>
<evidence type="ECO:0000313" key="2">
    <source>
        <dbReference type="Proteomes" id="UP000489600"/>
    </source>
</evidence>